<dbReference type="InterPro" id="IPR018551">
    <property type="entry name" value="DUF2007"/>
</dbReference>
<dbReference type="EMBL" id="WJKJ01000340">
    <property type="protein sequence ID" value="MBD3365582.1"/>
    <property type="molecule type" value="Genomic_DNA"/>
</dbReference>
<dbReference type="AlphaFoldDB" id="A0A9D5KBB7"/>
<feature type="domain" description="DUF2007" evidence="1">
    <location>
        <begin position="9"/>
        <end position="75"/>
    </location>
</feature>
<proteinExistence type="predicted"/>
<evidence type="ECO:0000259" key="1">
    <source>
        <dbReference type="Pfam" id="PF09413"/>
    </source>
</evidence>
<protein>
    <recommendedName>
        <fullName evidence="1">DUF2007 domain-containing protein</fullName>
    </recommendedName>
</protein>
<organism evidence="2 3">
    <name type="scientific">candidate division WOR-3 bacterium</name>
    <dbReference type="NCBI Taxonomy" id="2052148"/>
    <lineage>
        <taxon>Bacteria</taxon>
        <taxon>Bacteria division WOR-3</taxon>
    </lineage>
</organism>
<gene>
    <name evidence="2" type="ORF">GF359_10255</name>
</gene>
<dbReference type="Pfam" id="PF09413">
    <property type="entry name" value="DUF2007"/>
    <property type="match status" value="1"/>
</dbReference>
<reference evidence="2" key="1">
    <citation type="submission" date="2019-11" db="EMBL/GenBank/DDBJ databases">
        <title>Microbial mats filling the niche in hypersaline microbial mats.</title>
        <authorList>
            <person name="Wong H.L."/>
            <person name="Macleod F.I."/>
            <person name="White R.A. III"/>
            <person name="Burns B.P."/>
        </authorList>
    </citation>
    <scope>NUCLEOTIDE SEQUENCE</scope>
    <source>
        <strain evidence="2">Bin_327</strain>
    </source>
</reference>
<accession>A0A9D5KBB7</accession>
<evidence type="ECO:0000313" key="3">
    <source>
        <dbReference type="Proteomes" id="UP000630660"/>
    </source>
</evidence>
<dbReference type="InterPro" id="IPR011322">
    <property type="entry name" value="N-reg_PII-like_a/b"/>
</dbReference>
<evidence type="ECO:0000313" key="2">
    <source>
        <dbReference type="EMBL" id="MBD3365582.1"/>
    </source>
</evidence>
<dbReference type="SUPFAM" id="SSF54913">
    <property type="entry name" value="GlnB-like"/>
    <property type="match status" value="1"/>
</dbReference>
<dbReference type="Proteomes" id="UP000630660">
    <property type="component" value="Unassembled WGS sequence"/>
</dbReference>
<name>A0A9D5KBB7_UNCW3</name>
<comment type="caution">
    <text evidence="2">The sequence shown here is derived from an EMBL/GenBank/DDBJ whole genome shotgun (WGS) entry which is preliminary data.</text>
</comment>
<dbReference type="Gene3D" id="3.30.70.790">
    <property type="entry name" value="UreE, C-terminal domain"/>
    <property type="match status" value="1"/>
</dbReference>
<sequence length="89" mass="9934">MKDIFPSLVTVYTGTDRIRIEMVKTLLAAEGIFCQIEGERLTGLMGIQPDILGISEIKLQVRGSDAGRAREILEKEIEGYGNYTKSKEE</sequence>